<comment type="similarity">
    <text evidence="2">Belongs to the nematode transthyretin-like family.</text>
</comment>
<dbReference type="GO" id="GO:0005576">
    <property type="term" value="C:extracellular region"/>
    <property type="evidence" value="ECO:0007669"/>
    <property type="project" value="UniProtKB-SubCell"/>
</dbReference>
<evidence type="ECO:0000256" key="4">
    <source>
        <dbReference type="ARBA" id="ARBA00022729"/>
    </source>
</evidence>
<name>A0A158QKP7_HAEPC</name>
<keyword evidence="4 5" id="KW-0732">Signal</keyword>
<dbReference type="PANTHER" id="PTHR21700">
    <property type="entry name" value="TRANSTHYRETIN-LIKE FAMILY PROTEIN-RELATED"/>
    <property type="match status" value="1"/>
</dbReference>
<evidence type="ECO:0000313" key="6">
    <source>
        <dbReference type="EMBL" id="VDO24595.1"/>
    </source>
</evidence>
<dbReference type="InterPro" id="IPR038479">
    <property type="entry name" value="Transthyretin-like_sf"/>
</dbReference>
<dbReference type="PANTHER" id="PTHR21700:SF24">
    <property type="entry name" value="TRANSTHYRETIN-LIKE FAMILY PROTEIN"/>
    <property type="match status" value="1"/>
</dbReference>
<dbReference type="InterPro" id="IPR001534">
    <property type="entry name" value="Transthyretin-like"/>
</dbReference>
<sequence>MLFYVLIGILIAIPRSESIFGIGNPQSIAVDGELRCNGIPATNIKVELYDKEILFDTKLAEGRTDPDGKFHLEGGKREFTNIDPKLNIYHKCSHAGACYRKVSTVIPDSFITEGKTPQQVFHAGTIDLDENQPGETIDCVD</sequence>
<dbReference type="WBParaSite" id="HPLM_0000501301-mRNA-1">
    <property type="protein sequence ID" value="HPLM_0000501301-mRNA-1"/>
    <property type="gene ID" value="HPLM_0000501301"/>
</dbReference>
<evidence type="ECO:0000256" key="5">
    <source>
        <dbReference type="SAM" id="SignalP"/>
    </source>
</evidence>
<keyword evidence="7" id="KW-1185">Reference proteome</keyword>
<dbReference type="Pfam" id="PF01060">
    <property type="entry name" value="TTR-52"/>
    <property type="match status" value="1"/>
</dbReference>
<proteinExistence type="inferred from homology"/>
<reference evidence="6 7" key="2">
    <citation type="submission" date="2018-11" db="EMBL/GenBank/DDBJ databases">
        <authorList>
            <consortium name="Pathogen Informatics"/>
        </authorList>
    </citation>
    <scope>NUCLEOTIDE SEQUENCE [LARGE SCALE GENOMIC DNA]</scope>
    <source>
        <strain evidence="6 7">MHpl1</strain>
    </source>
</reference>
<evidence type="ECO:0000313" key="7">
    <source>
        <dbReference type="Proteomes" id="UP000268014"/>
    </source>
</evidence>
<organism evidence="8">
    <name type="scientific">Haemonchus placei</name>
    <name type="common">Barber's pole worm</name>
    <dbReference type="NCBI Taxonomy" id="6290"/>
    <lineage>
        <taxon>Eukaryota</taxon>
        <taxon>Metazoa</taxon>
        <taxon>Ecdysozoa</taxon>
        <taxon>Nematoda</taxon>
        <taxon>Chromadorea</taxon>
        <taxon>Rhabditida</taxon>
        <taxon>Rhabditina</taxon>
        <taxon>Rhabditomorpha</taxon>
        <taxon>Strongyloidea</taxon>
        <taxon>Trichostrongylidae</taxon>
        <taxon>Haemonchus</taxon>
    </lineage>
</organism>
<dbReference type="Gene3D" id="2.60.40.3330">
    <property type="match status" value="1"/>
</dbReference>
<evidence type="ECO:0000256" key="3">
    <source>
        <dbReference type="ARBA" id="ARBA00022525"/>
    </source>
</evidence>
<protein>
    <submittedName>
        <fullName evidence="8">Transthyretin-like family protein</fullName>
    </submittedName>
</protein>
<gene>
    <name evidence="6" type="ORF">HPLM_LOCUS5005</name>
</gene>
<evidence type="ECO:0000256" key="2">
    <source>
        <dbReference type="ARBA" id="ARBA00010112"/>
    </source>
</evidence>
<feature type="signal peptide" evidence="5">
    <location>
        <begin position="1"/>
        <end position="18"/>
    </location>
</feature>
<keyword evidence="3" id="KW-0964">Secreted</keyword>
<dbReference type="OrthoDB" id="5912452at2759"/>
<evidence type="ECO:0000256" key="1">
    <source>
        <dbReference type="ARBA" id="ARBA00004613"/>
    </source>
</evidence>
<dbReference type="AlphaFoldDB" id="A0A158QKP7"/>
<feature type="chain" id="PRO_5043135447" evidence="5">
    <location>
        <begin position="19"/>
        <end position="141"/>
    </location>
</feature>
<evidence type="ECO:0000313" key="8">
    <source>
        <dbReference type="WBParaSite" id="HPLM_0000501301-mRNA-1"/>
    </source>
</evidence>
<comment type="subcellular location">
    <subcellularLocation>
        <location evidence="1">Secreted</location>
    </subcellularLocation>
</comment>
<reference evidence="8" key="1">
    <citation type="submission" date="2016-04" db="UniProtKB">
        <authorList>
            <consortium name="WormBaseParasite"/>
        </authorList>
    </citation>
    <scope>IDENTIFICATION</scope>
</reference>
<dbReference type="EMBL" id="UZAF01016277">
    <property type="protein sequence ID" value="VDO24595.1"/>
    <property type="molecule type" value="Genomic_DNA"/>
</dbReference>
<accession>A0A158QKP7</accession>
<dbReference type="Proteomes" id="UP000268014">
    <property type="component" value="Unassembled WGS sequence"/>
</dbReference>
<dbReference type="GO" id="GO:0009986">
    <property type="term" value="C:cell surface"/>
    <property type="evidence" value="ECO:0007669"/>
    <property type="project" value="InterPro"/>
</dbReference>
<dbReference type="OMA" id="GETIDCV"/>